<dbReference type="Proteomes" id="UP001500655">
    <property type="component" value="Unassembled WGS sequence"/>
</dbReference>
<reference evidence="2" key="1">
    <citation type="journal article" date="2019" name="Int. J. Syst. Evol. Microbiol.">
        <title>The Global Catalogue of Microorganisms (GCM) 10K type strain sequencing project: providing services to taxonomists for standard genome sequencing and annotation.</title>
        <authorList>
            <consortium name="The Broad Institute Genomics Platform"/>
            <consortium name="The Broad Institute Genome Sequencing Center for Infectious Disease"/>
            <person name="Wu L."/>
            <person name="Ma J."/>
        </authorList>
    </citation>
    <scope>NUCLEOTIDE SEQUENCE [LARGE SCALE GENOMIC DNA]</scope>
    <source>
        <strain evidence="2">JCM 13249</strain>
    </source>
</reference>
<name>A0ABP4VYB4_9ACTN</name>
<comment type="caution">
    <text evidence="1">The sequence shown here is derived from an EMBL/GenBank/DDBJ whole genome shotgun (WGS) entry which is preliminary data.</text>
</comment>
<proteinExistence type="predicted"/>
<organism evidence="1 2">
    <name type="scientific">Luedemannella helvata</name>
    <dbReference type="NCBI Taxonomy" id="349315"/>
    <lineage>
        <taxon>Bacteria</taxon>
        <taxon>Bacillati</taxon>
        <taxon>Actinomycetota</taxon>
        <taxon>Actinomycetes</taxon>
        <taxon>Micromonosporales</taxon>
        <taxon>Micromonosporaceae</taxon>
        <taxon>Luedemannella</taxon>
    </lineage>
</organism>
<evidence type="ECO:0000313" key="1">
    <source>
        <dbReference type="EMBL" id="GAA1741644.1"/>
    </source>
</evidence>
<evidence type="ECO:0008006" key="3">
    <source>
        <dbReference type="Google" id="ProtNLM"/>
    </source>
</evidence>
<accession>A0ABP4VYB4</accession>
<keyword evidence="2" id="KW-1185">Reference proteome</keyword>
<dbReference type="EMBL" id="BAAALS010000004">
    <property type="protein sequence ID" value="GAA1741644.1"/>
    <property type="molecule type" value="Genomic_DNA"/>
</dbReference>
<sequence>MTDLVHLTPAGNARRVVRTGLAGRSPGWFGDRGVYCMPVLPSFTLTYQWVRELRRWKQSTLVGVQVRIPDDEPVTVGRYGQEPTRVSAAEAAATIRGLADPRGYEVFVPRPVAAAEVRRVRRVPQGIGWRYKPDAHGLRPCTCPACIQSGTPGAAQLRRRFPYENAPRTKPAIMADLRAATTSDDIEYALYELGMRRRGGAEELAFLADHPDPEVREALVRTLARYRGRAARELLERVQGAAPSRTGMRDRSS</sequence>
<gene>
    <name evidence="1" type="ORF">GCM10009681_10520</name>
</gene>
<evidence type="ECO:0000313" key="2">
    <source>
        <dbReference type="Proteomes" id="UP001500655"/>
    </source>
</evidence>
<protein>
    <recommendedName>
        <fullName evidence="3">HEAT repeat domain-containing protein</fullName>
    </recommendedName>
</protein>
<dbReference type="RefSeq" id="WP_344077421.1">
    <property type="nucleotide sequence ID" value="NZ_BAAALS010000004.1"/>
</dbReference>